<feature type="transmembrane region" description="Helical" evidence="6">
    <location>
        <begin position="50"/>
        <end position="72"/>
    </location>
</feature>
<dbReference type="InterPro" id="IPR050833">
    <property type="entry name" value="Poly_Biosynth_Transport"/>
</dbReference>
<comment type="subcellular location">
    <subcellularLocation>
        <location evidence="1">Cell membrane</location>
        <topology evidence="1">Multi-pass membrane protein</topology>
    </subcellularLocation>
</comment>
<gene>
    <name evidence="7" type="ORF">SAMN05216559_3898</name>
</gene>
<keyword evidence="8" id="KW-1185">Reference proteome</keyword>
<name>A0A1I6M7H7_9EURY</name>
<keyword evidence="5 6" id="KW-0472">Membrane</keyword>
<feature type="transmembrane region" description="Helical" evidence="6">
    <location>
        <begin position="227"/>
        <end position="252"/>
    </location>
</feature>
<evidence type="ECO:0000256" key="6">
    <source>
        <dbReference type="SAM" id="Phobius"/>
    </source>
</evidence>
<proteinExistence type="predicted"/>
<dbReference type="OrthoDB" id="19148at2157"/>
<keyword evidence="2" id="KW-1003">Cell membrane</keyword>
<feature type="transmembrane region" description="Helical" evidence="6">
    <location>
        <begin position="123"/>
        <end position="141"/>
    </location>
</feature>
<dbReference type="AlphaFoldDB" id="A0A1I6M7H7"/>
<dbReference type="CDD" id="cd13128">
    <property type="entry name" value="MATE_Wzx_like"/>
    <property type="match status" value="1"/>
</dbReference>
<organism evidence="7 8">
    <name type="scientific">Halomicrobium zhouii</name>
    <dbReference type="NCBI Taxonomy" id="767519"/>
    <lineage>
        <taxon>Archaea</taxon>
        <taxon>Methanobacteriati</taxon>
        <taxon>Methanobacteriota</taxon>
        <taxon>Stenosarchaea group</taxon>
        <taxon>Halobacteria</taxon>
        <taxon>Halobacteriales</taxon>
        <taxon>Haloarculaceae</taxon>
        <taxon>Halomicrobium</taxon>
    </lineage>
</organism>
<feature type="transmembrane region" description="Helical" evidence="6">
    <location>
        <begin position="431"/>
        <end position="449"/>
    </location>
</feature>
<dbReference type="PANTHER" id="PTHR30250">
    <property type="entry name" value="PST FAMILY PREDICTED COLANIC ACID TRANSPORTER"/>
    <property type="match status" value="1"/>
</dbReference>
<evidence type="ECO:0000256" key="1">
    <source>
        <dbReference type="ARBA" id="ARBA00004651"/>
    </source>
</evidence>
<keyword evidence="4 6" id="KW-1133">Transmembrane helix</keyword>
<dbReference type="RefSeq" id="WP_089818863.1">
    <property type="nucleotide sequence ID" value="NZ_FOZK01000005.1"/>
</dbReference>
<feature type="transmembrane region" description="Helical" evidence="6">
    <location>
        <begin position="308"/>
        <end position="328"/>
    </location>
</feature>
<protein>
    <submittedName>
        <fullName evidence="7">Membrane protein involved in the export of O-antigen and teichoic acid</fullName>
    </submittedName>
</protein>
<feature type="transmembrane region" description="Helical" evidence="6">
    <location>
        <begin position="187"/>
        <end position="206"/>
    </location>
</feature>
<feature type="transmembrane region" description="Helical" evidence="6">
    <location>
        <begin position="12"/>
        <end position="38"/>
    </location>
</feature>
<evidence type="ECO:0000313" key="7">
    <source>
        <dbReference type="EMBL" id="SFS11568.1"/>
    </source>
</evidence>
<accession>A0A1I6M7H7</accession>
<sequence>MGSAIQAERLRTLFKGAGIVFAGVVLELVVSFVAKLLIARYLGPTDYGAVSIGLKLMTATSIFVLVGLDSGVGRYLPRRDDPADRRGVLKSALEIALPVGFLAGVGLFLTADPIAVRVFHDPAVAPVIRVFSVVLPFAVVFRMAIGGVQGMQQSLPKVFIQNLTLPISRFLLIAVVLLYGLGTVAAAWAYGAAYVFAGLLGGYYLVRYTPLFADAPATPMHRELVAFSAPLMITAAMLQVLSHIDTFFLGYFASTTVVGVYNVVYPLAQLLTVVLSAFGFIVMPVISSLDAGDSVGEMRRTYQLSAKWILLATLPVFLVVVLFPEMVIRVTFGAEYDGGALALSVLAVGFFTHAVVGPNGNTLTSVGRTRLIMYDNVAVAATNVALNLLLIPEYGLLGAAVATSVSYGLLNALYTYQLYGETGIQPFTAGMVRPSLIALLVVGVVYWVTTTFFAVTLPLLVVGFGAFVSLYALVVLRFGGIEEEELLLLWSFEERFDVDLGPLKRIAEKIVP</sequence>
<evidence type="ECO:0000256" key="2">
    <source>
        <dbReference type="ARBA" id="ARBA00022475"/>
    </source>
</evidence>
<dbReference type="STRING" id="767519.SAMN05216559_3898"/>
<feature type="transmembrane region" description="Helical" evidence="6">
    <location>
        <begin position="92"/>
        <end position="111"/>
    </location>
</feature>
<dbReference type="Pfam" id="PF01943">
    <property type="entry name" value="Polysacc_synt"/>
    <property type="match status" value="1"/>
</dbReference>
<feature type="transmembrane region" description="Helical" evidence="6">
    <location>
        <begin position="340"/>
        <end position="359"/>
    </location>
</feature>
<dbReference type="Proteomes" id="UP000199062">
    <property type="component" value="Unassembled WGS sequence"/>
</dbReference>
<dbReference type="GO" id="GO:0005886">
    <property type="term" value="C:plasma membrane"/>
    <property type="evidence" value="ECO:0007669"/>
    <property type="project" value="UniProtKB-SubCell"/>
</dbReference>
<dbReference type="PANTHER" id="PTHR30250:SF27">
    <property type="entry name" value="POLYSACCHARIDE BIOSYNTHESIS PROTEIN"/>
    <property type="match status" value="1"/>
</dbReference>
<feature type="transmembrane region" description="Helical" evidence="6">
    <location>
        <begin position="162"/>
        <end position="181"/>
    </location>
</feature>
<feature type="transmembrane region" description="Helical" evidence="6">
    <location>
        <begin position="455"/>
        <end position="476"/>
    </location>
</feature>
<dbReference type="InterPro" id="IPR002797">
    <property type="entry name" value="Polysacc_synth"/>
</dbReference>
<evidence type="ECO:0000313" key="8">
    <source>
        <dbReference type="Proteomes" id="UP000199062"/>
    </source>
</evidence>
<dbReference type="EMBL" id="FOZK01000005">
    <property type="protein sequence ID" value="SFS11568.1"/>
    <property type="molecule type" value="Genomic_DNA"/>
</dbReference>
<feature type="transmembrane region" description="Helical" evidence="6">
    <location>
        <begin position="264"/>
        <end position="287"/>
    </location>
</feature>
<evidence type="ECO:0000256" key="5">
    <source>
        <dbReference type="ARBA" id="ARBA00023136"/>
    </source>
</evidence>
<evidence type="ECO:0000256" key="3">
    <source>
        <dbReference type="ARBA" id="ARBA00022692"/>
    </source>
</evidence>
<evidence type="ECO:0000256" key="4">
    <source>
        <dbReference type="ARBA" id="ARBA00022989"/>
    </source>
</evidence>
<keyword evidence="3 6" id="KW-0812">Transmembrane</keyword>
<reference evidence="7 8" key="1">
    <citation type="submission" date="2016-10" db="EMBL/GenBank/DDBJ databases">
        <authorList>
            <person name="de Groot N.N."/>
        </authorList>
    </citation>
    <scope>NUCLEOTIDE SEQUENCE [LARGE SCALE GENOMIC DNA]</scope>
    <source>
        <strain evidence="7 8">CGMCC 1.10457</strain>
    </source>
</reference>